<name>A0ABU6RUL9_9FABA</name>
<dbReference type="Pfam" id="PF02721">
    <property type="entry name" value="DUF223"/>
    <property type="match status" value="1"/>
</dbReference>
<dbReference type="SUPFAM" id="SSF50249">
    <property type="entry name" value="Nucleic acid-binding proteins"/>
    <property type="match status" value="1"/>
</dbReference>
<organism evidence="2 3">
    <name type="scientific">Stylosanthes scabra</name>
    <dbReference type="NCBI Taxonomy" id="79078"/>
    <lineage>
        <taxon>Eukaryota</taxon>
        <taxon>Viridiplantae</taxon>
        <taxon>Streptophyta</taxon>
        <taxon>Embryophyta</taxon>
        <taxon>Tracheophyta</taxon>
        <taxon>Spermatophyta</taxon>
        <taxon>Magnoliopsida</taxon>
        <taxon>eudicotyledons</taxon>
        <taxon>Gunneridae</taxon>
        <taxon>Pentapetalae</taxon>
        <taxon>rosids</taxon>
        <taxon>fabids</taxon>
        <taxon>Fabales</taxon>
        <taxon>Fabaceae</taxon>
        <taxon>Papilionoideae</taxon>
        <taxon>50 kb inversion clade</taxon>
        <taxon>dalbergioids sensu lato</taxon>
        <taxon>Dalbergieae</taxon>
        <taxon>Pterocarpus clade</taxon>
        <taxon>Stylosanthes</taxon>
    </lineage>
</organism>
<evidence type="ECO:0000313" key="3">
    <source>
        <dbReference type="Proteomes" id="UP001341840"/>
    </source>
</evidence>
<comment type="caution">
    <text evidence="2">The sequence shown here is derived from an EMBL/GenBank/DDBJ whole genome shotgun (WGS) entry which is preliminary data.</text>
</comment>
<dbReference type="InterPro" id="IPR003871">
    <property type="entry name" value="RFA1B/D_OB_1st"/>
</dbReference>
<dbReference type="Gene3D" id="2.40.50.140">
    <property type="entry name" value="Nucleic acid-binding proteins"/>
    <property type="match status" value="1"/>
</dbReference>
<protein>
    <recommendedName>
        <fullName evidence="1">Replication protein A 70 kDa DNA-binding subunit B/D first OB fold domain-containing protein</fullName>
    </recommendedName>
</protein>
<gene>
    <name evidence="2" type="ORF">PIB30_087053</name>
</gene>
<accession>A0ABU6RUL9</accession>
<dbReference type="InterPro" id="IPR012340">
    <property type="entry name" value="NA-bd_OB-fold"/>
</dbReference>
<evidence type="ECO:0000259" key="1">
    <source>
        <dbReference type="Pfam" id="PF02721"/>
    </source>
</evidence>
<sequence>MATLGNTFDEVHPSKFQLEFHLYIVRLWEAPARSNSHETPTIEMVVEDSKGQRIHLQVPRGLYRRWRVHLKEFQMYKITNVVVVDPRMRNKLKTIPCPWYLTFSHRTTVQHVENPIFPINPFHFRTVAELLDDQVVLPNHTFGK</sequence>
<dbReference type="EMBL" id="JASCZI010031725">
    <property type="protein sequence ID" value="MED6127328.1"/>
    <property type="molecule type" value="Genomic_DNA"/>
</dbReference>
<dbReference type="Proteomes" id="UP001341840">
    <property type="component" value="Unassembled WGS sequence"/>
</dbReference>
<reference evidence="2 3" key="1">
    <citation type="journal article" date="2023" name="Plants (Basel)">
        <title>Bridging the Gap: Combining Genomics and Transcriptomics Approaches to Understand Stylosanthes scabra, an Orphan Legume from the Brazilian Caatinga.</title>
        <authorList>
            <person name="Ferreira-Neto J.R.C."/>
            <person name="da Silva M.D."/>
            <person name="Binneck E."/>
            <person name="de Melo N.F."/>
            <person name="da Silva R.H."/>
            <person name="de Melo A.L.T.M."/>
            <person name="Pandolfi V."/>
            <person name="Bustamante F.O."/>
            <person name="Brasileiro-Vidal A.C."/>
            <person name="Benko-Iseppon A.M."/>
        </authorList>
    </citation>
    <scope>NUCLEOTIDE SEQUENCE [LARGE SCALE GENOMIC DNA]</scope>
    <source>
        <tissue evidence="2">Leaves</tissue>
    </source>
</reference>
<keyword evidence="3" id="KW-1185">Reference proteome</keyword>
<feature type="domain" description="Replication protein A 70 kDa DNA-binding subunit B/D first OB fold" evidence="1">
    <location>
        <begin position="9"/>
        <end position="111"/>
    </location>
</feature>
<proteinExistence type="predicted"/>
<evidence type="ECO:0000313" key="2">
    <source>
        <dbReference type="EMBL" id="MED6127328.1"/>
    </source>
</evidence>